<proteinExistence type="predicted"/>
<name>A0A7S2GDN2_9STRA</name>
<sequence length="316" mass="36398">MSQIIPPKSLVCKRESCLLCEKPLPPENISIHGYRMKNQSSEAKKRRIPEPDATMTVFFHDQPACRVLLLMKVCENCKCADGEDVLHFHDHAETRRRSVDDPTPRTHRYFSFASIGFPGSYFQVSKKSTYHIGALDLVTRMVVDEGNSFGAAARILNYIAYPAKHGQEIDDTALPPINPEYLLRHWEKYEVTQWRRDLMNVDRSKARRRLVDLGNAQLGCVMPEDRAFEITDRWDTFNGDTLSAELEKITLPEAELDQALMLWIHRGGEQPKCMTGDGNRKSSRKICKYCWRLPRRDFTTCHFGNLNSTERATFTL</sequence>
<dbReference type="AlphaFoldDB" id="A0A7S2GDN2"/>
<protein>
    <submittedName>
        <fullName evidence="1">Uncharacterized protein</fullName>
    </submittedName>
</protein>
<accession>A0A7S2GDN2</accession>
<organism evidence="1">
    <name type="scientific">Octactis speculum</name>
    <dbReference type="NCBI Taxonomy" id="3111310"/>
    <lineage>
        <taxon>Eukaryota</taxon>
        <taxon>Sar</taxon>
        <taxon>Stramenopiles</taxon>
        <taxon>Ochrophyta</taxon>
        <taxon>Dictyochophyceae</taxon>
        <taxon>Dictyochales</taxon>
        <taxon>Dictyochaceae</taxon>
        <taxon>Octactis</taxon>
    </lineage>
</organism>
<dbReference type="EMBL" id="HBGS01038795">
    <property type="protein sequence ID" value="CAD9447265.1"/>
    <property type="molecule type" value="Transcribed_RNA"/>
</dbReference>
<reference evidence="1" key="1">
    <citation type="submission" date="2021-01" db="EMBL/GenBank/DDBJ databases">
        <authorList>
            <person name="Corre E."/>
            <person name="Pelletier E."/>
            <person name="Niang G."/>
            <person name="Scheremetjew M."/>
            <person name="Finn R."/>
            <person name="Kale V."/>
            <person name="Holt S."/>
            <person name="Cochrane G."/>
            <person name="Meng A."/>
            <person name="Brown T."/>
            <person name="Cohen L."/>
        </authorList>
    </citation>
    <scope>NUCLEOTIDE SEQUENCE</scope>
    <source>
        <strain evidence="1">CCMP1381</strain>
    </source>
</reference>
<gene>
    <name evidence="1" type="ORF">DSPE1174_LOCUS20062</name>
</gene>
<evidence type="ECO:0000313" key="1">
    <source>
        <dbReference type="EMBL" id="CAD9447265.1"/>
    </source>
</evidence>